<keyword evidence="9 11" id="KW-0456">Lyase</keyword>
<comment type="function">
    <text evidence="11">The beta subunit is responsible for the synthesis of L-tryptophan from indole and L-serine.</text>
</comment>
<keyword evidence="7 11" id="KW-0663">Pyridoxal phosphate</keyword>
<organism evidence="13 14">
    <name type="scientific">Rufibacter tibetensis</name>
    <dbReference type="NCBI Taxonomy" id="512763"/>
    <lineage>
        <taxon>Bacteria</taxon>
        <taxon>Pseudomonadati</taxon>
        <taxon>Bacteroidota</taxon>
        <taxon>Cytophagia</taxon>
        <taxon>Cytophagales</taxon>
        <taxon>Hymenobacteraceae</taxon>
        <taxon>Rufibacter</taxon>
    </lineage>
</organism>
<dbReference type="InterPro" id="IPR001926">
    <property type="entry name" value="TrpB-like_PALP"/>
</dbReference>
<dbReference type="KEGG" id="rti:DC20_17410"/>
<comment type="pathway">
    <text evidence="2 11">Amino-acid biosynthesis; L-tryptophan biosynthesis; L-tryptophan from chorismate: step 5/5.</text>
</comment>
<comment type="cofactor">
    <cofactor evidence="1 11">
        <name>pyridoxal 5'-phosphate</name>
        <dbReference type="ChEBI" id="CHEBI:597326"/>
    </cofactor>
</comment>
<dbReference type="Gene3D" id="3.40.50.1100">
    <property type="match status" value="2"/>
</dbReference>
<feature type="domain" description="Tryptophan synthase beta chain-like PALP" evidence="12">
    <location>
        <begin position="56"/>
        <end position="378"/>
    </location>
</feature>
<evidence type="ECO:0000256" key="3">
    <source>
        <dbReference type="ARBA" id="ARBA00009982"/>
    </source>
</evidence>
<dbReference type="InterPro" id="IPR006653">
    <property type="entry name" value="Trp_synth_b_CS"/>
</dbReference>
<comment type="subunit">
    <text evidence="4 11">Tetramer of two alpha and two beta chains.</text>
</comment>
<evidence type="ECO:0000256" key="4">
    <source>
        <dbReference type="ARBA" id="ARBA00011270"/>
    </source>
</evidence>
<dbReference type="InterPro" id="IPR036052">
    <property type="entry name" value="TrpB-like_PALP_sf"/>
</dbReference>
<dbReference type="EMBL" id="CP012643">
    <property type="protein sequence ID" value="ALJ00423.1"/>
    <property type="molecule type" value="Genomic_DNA"/>
</dbReference>
<dbReference type="PROSITE" id="PS00168">
    <property type="entry name" value="TRP_SYNTHASE_BETA"/>
    <property type="match status" value="1"/>
</dbReference>
<evidence type="ECO:0000256" key="10">
    <source>
        <dbReference type="ARBA" id="ARBA00049047"/>
    </source>
</evidence>
<comment type="catalytic activity">
    <reaction evidence="10 11">
        <text>(1S,2R)-1-C-(indol-3-yl)glycerol 3-phosphate + L-serine = D-glyceraldehyde 3-phosphate + L-tryptophan + H2O</text>
        <dbReference type="Rhea" id="RHEA:10532"/>
        <dbReference type="ChEBI" id="CHEBI:15377"/>
        <dbReference type="ChEBI" id="CHEBI:33384"/>
        <dbReference type="ChEBI" id="CHEBI:57912"/>
        <dbReference type="ChEBI" id="CHEBI:58866"/>
        <dbReference type="ChEBI" id="CHEBI:59776"/>
        <dbReference type="EC" id="4.2.1.20"/>
    </reaction>
</comment>
<feature type="modified residue" description="N6-(pyridoxal phosphate)lysine" evidence="11">
    <location>
        <position position="89"/>
    </location>
</feature>
<dbReference type="PIRSF" id="PIRSF001413">
    <property type="entry name" value="Trp_syn_beta"/>
    <property type="match status" value="1"/>
</dbReference>
<dbReference type="SUPFAM" id="SSF53686">
    <property type="entry name" value="Tryptophan synthase beta subunit-like PLP-dependent enzymes"/>
    <property type="match status" value="1"/>
</dbReference>
<sequence>MEYGVNERGYYGQFGGAFIPEMLYPNVEELREKYLSIIQEPAFQEELQDLLRDYVGRPTPLYHAKRLSEKYNTKIYLKREDLNHTGAHKINNTVGQILLAKRLGKKRIIAETGAGQHGVATATVCALAGLECIVYMGKIDTERQRPNVEKMRLLGATVVPVTSGSQTLKDATNEAIRDWINHPEDTHYIIGSVVGPHPYPDMVARFQSVISEEIRKQMLEKEGRELPDYVVACVGGGSNAAGAFFHFLDEPSVRLIAVEAAGLGVDSGHSAATSILGKTGIIHGSKTLLMQTEDGQITEPYSISAGLDYPGVGPQHAHLAQTGRAQFIAITDADAMEALRELSRLEGIIPAIESSHALAALKEINAGPNDVVVLNLSGRGDKDLNTILTYFEEQDASK</sequence>
<dbReference type="NCBIfam" id="TIGR00263">
    <property type="entry name" value="trpB"/>
    <property type="match status" value="1"/>
</dbReference>
<dbReference type="FunFam" id="3.40.50.1100:FF:000004">
    <property type="entry name" value="Tryptophan synthase beta chain"/>
    <property type="match status" value="1"/>
</dbReference>
<dbReference type="GO" id="GO:0005737">
    <property type="term" value="C:cytoplasm"/>
    <property type="evidence" value="ECO:0007669"/>
    <property type="project" value="TreeGrafter"/>
</dbReference>
<keyword evidence="8 11" id="KW-0057">Aromatic amino acid biosynthesis</keyword>
<dbReference type="PANTHER" id="PTHR48077">
    <property type="entry name" value="TRYPTOPHAN SYNTHASE-RELATED"/>
    <property type="match status" value="1"/>
</dbReference>
<accession>A0A0P0D0U6</accession>
<dbReference type="GO" id="GO:0004834">
    <property type="term" value="F:tryptophan synthase activity"/>
    <property type="evidence" value="ECO:0007669"/>
    <property type="project" value="UniProtKB-UniRule"/>
</dbReference>
<protein>
    <recommendedName>
        <fullName evidence="11">Tryptophan synthase beta chain</fullName>
        <ecNumber evidence="11">4.2.1.20</ecNumber>
    </recommendedName>
</protein>
<evidence type="ECO:0000256" key="6">
    <source>
        <dbReference type="ARBA" id="ARBA00022822"/>
    </source>
</evidence>
<dbReference type="InterPro" id="IPR006654">
    <property type="entry name" value="Trp_synth_beta"/>
</dbReference>
<evidence type="ECO:0000256" key="8">
    <source>
        <dbReference type="ARBA" id="ARBA00023141"/>
    </source>
</evidence>
<evidence type="ECO:0000313" key="13">
    <source>
        <dbReference type="EMBL" id="ALJ00423.1"/>
    </source>
</evidence>
<gene>
    <name evidence="11" type="primary">trpB</name>
    <name evidence="13" type="ORF">DC20_17410</name>
</gene>
<dbReference type="HAMAP" id="MF_00133">
    <property type="entry name" value="Trp_synth_beta"/>
    <property type="match status" value="1"/>
</dbReference>
<evidence type="ECO:0000256" key="11">
    <source>
        <dbReference type="HAMAP-Rule" id="MF_00133"/>
    </source>
</evidence>
<keyword evidence="6 11" id="KW-0822">Tryptophan biosynthesis</keyword>
<dbReference type="CDD" id="cd06446">
    <property type="entry name" value="Trp-synth_B"/>
    <property type="match status" value="1"/>
</dbReference>
<name>A0A0P0D0U6_9BACT</name>
<evidence type="ECO:0000256" key="1">
    <source>
        <dbReference type="ARBA" id="ARBA00001933"/>
    </source>
</evidence>
<dbReference type="OrthoDB" id="9766131at2"/>
<dbReference type="RefSeq" id="WP_062544999.1">
    <property type="nucleotide sequence ID" value="NZ_CP012643.1"/>
</dbReference>
<keyword evidence="5 11" id="KW-0028">Amino-acid biosynthesis</keyword>
<dbReference type="FunFam" id="3.40.50.1100:FF:000001">
    <property type="entry name" value="Tryptophan synthase beta chain"/>
    <property type="match status" value="1"/>
</dbReference>
<evidence type="ECO:0000313" key="14">
    <source>
        <dbReference type="Proteomes" id="UP000061382"/>
    </source>
</evidence>
<dbReference type="PATRIC" id="fig|512763.3.peg.3836"/>
<dbReference type="EC" id="4.2.1.20" evidence="11"/>
<dbReference type="InterPro" id="IPR023026">
    <property type="entry name" value="Trp_synth_beta/beta-like"/>
</dbReference>
<comment type="similarity">
    <text evidence="3 11">Belongs to the TrpB family.</text>
</comment>
<evidence type="ECO:0000256" key="5">
    <source>
        <dbReference type="ARBA" id="ARBA00022605"/>
    </source>
</evidence>
<proteinExistence type="inferred from homology"/>
<evidence type="ECO:0000256" key="2">
    <source>
        <dbReference type="ARBA" id="ARBA00004733"/>
    </source>
</evidence>
<dbReference type="Proteomes" id="UP000061382">
    <property type="component" value="Chromosome"/>
</dbReference>
<evidence type="ECO:0000256" key="9">
    <source>
        <dbReference type="ARBA" id="ARBA00023239"/>
    </source>
</evidence>
<dbReference type="Pfam" id="PF00291">
    <property type="entry name" value="PALP"/>
    <property type="match status" value="1"/>
</dbReference>
<evidence type="ECO:0000259" key="12">
    <source>
        <dbReference type="Pfam" id="PF00291"/>
    </source>
</evidence>
<dbReference type="PANTHER" id="PTHR48077:SF3">
    <property type="entry name" value="TRYPTOPHAN SYNTHASE"/>
    <property type="match status" value="1"/>
</dbReference>
<keyword evidence="14" id="KW-1185">Reference proteome</keyword>
<dbReference type="STRING" id="512763.DC20_17410"/>
<reference evidence="13 14" key="1">
    <citation type="submission" date="2015-08" db="EMBL/GenBank/DDBJ databases">
        <title>Complete genome sequence of Rufibacter tibetensis strain 1351t, a radiation-resistant bacterium from tibet plateau.</title>
        <authorList>
            <person name="Dai J."/>
        </authorList>
    </citation>
    <scope>NUCLEOTIDE SEQUENCE [LARGE SCALE GENOMIC DNA]</scope>
    <source>
        <strain evidence="13 14">1351</strain>
    </source>
</reference>
<evidence type="ECO:0000256" key="7">
    <source>
        <dbReference type="ARBA" id="ARBA00022898"/>
    </source>
</evidence>
<dbReference type="UniPathway" id="UPA00035">
    <property type="reaction ID" value="UER00044"/>
</dbReference>
<dbReference type="AlphaFoldDB" id="A0A0P0D0U6"/>